<feature type="region of interest" description="Disordered" evidence="1">
    <location>
        <begin position="56"/>
        <end position="102"/>
    </location>
</feature>
<comment type="caution">
    <text evidence="2">The sequence shown here is derived from an EMBL/GenBank/DDBJ whole genome shotgun (WGS) entry which is preliminary data.</text>
</comment>
<protein>
    <submittedName>
        <fullName evidence="2">Uncharacterized protein</fullName>
    </submittedName>
</protein>
<gene>
    <name evidence="2" type="ORF">Tco_0707159</name>
</gene>
<evidence type="ECO:0000256" key="1">
    <source>
        <dbReference type="SAM" id="MobiDB-lite"/>
    </source>
</evidence>
<organism evidence="2 3">
    <name type="scientific">Tanacetum coccineum</name>
    <dbReference type="NCBI Taxonomy" id="301880"/>
    <lineage>
        <taxon>Eukaryota</taxon>
        <taxon>Viridiplantae</taxon>
        <taxon>Streptophyta</taxon>
        <taxon>Embryophyta</taxon>
        <taxon>Tracheophyta</taxon>
        <taxon>Spermatophyta</taxon>
        <taxon>Magnoliopsida</taxon>
        <taxon>eudicotyledons</taxon>
        <taxon>Gunneridae</taxon>
        <taxon>Pentapetalae</taxon>
        <taxon>asterids</taxon>
        <taxon>campanulids</taxon>
        <taxon>Asterales</taxon>
        <taxon>Asteraceae</taxon>
        <taxon>Asteroideae</taxon>
        <taxon>Anthemideae</taxon>
        <taxon>Anthemidinae</taxon>
        <taxon>Tanacetum</taxon>
    </lineage>
</organism>
<feature type="compositionally biased region" description="Polar residues" evidence="1">
    <location>
        <begin position="85"/>
        <end position="95"/>
    </location>
</feature>
<keyword evidence="3" id="KW-1185">Reference proteome</keyword>
<sequence>MTTSCHLLKGIWSNISGRSLEFFLTELLNNNGHGMKKLLSLMLTSRPPLKDIIKKMPSKADTKEPPSHTEGEHVSMEDDTKKLDISQSESSQPPNRTDKGKNIATDDVEYLVKIVHALRVIREDPDEPIRVPYMINGKMYHLTNDEINEHLEKKDKIKKAKEEAKRLAMTKTKVIKIVQEEAEKIGINPKKVISAKAGANFKKARDAEMQVYKRQHTEKVKRLIELNKKRVKQYKWTISSILRPEPITDVKIHPNTKPTVLTVYRNNDKRNFDVHNPFKFADFRITKLDKLGLIIEKKKNFIVKDLMQSLSKRYERLKKILEELGIQSVIPAPVPE</sequence>
<reference evidence="2" key="1">
    <citation type="journal article" date="2022" name="Int. J. Mol. Sci.">
        <title>Draft Genome of Tanacetum Coccineum: Genomic Comparison of Closely Related Tanacetum-Family Plants.</title>
        <authorList>
            <person name="Yamashiro T."/>
            <person name="Shiraishi A."/>
            <person name="Nakayama K."/>
            <person name="Satake H."/>
        </authorList>
    </citation>
    <scope>NUCLEOTIDE SEQUENCE</scope>
</reference>
<proteinExistence type="predicted"/>
<accession>A0ABQ4YB11</accession>
<evidence type="ECO:0000313" key="3">
    <source>
        <dbReference type="Proteomes" id="UP001151760"/>
    </source>
</evidence>
<evidence type="ECO:0000313" key="2">
    <source>
        <dbReference type="EMBL" id="GJS74318.1"/>
    </source>
</evidence>
<name>A0ABQ4YB11_9ASTR</name>
<reference evidence="2" key="2">
    <citation type="submission" date="2022-01" db="EMBL/GenBank/DDBJ databases">
        <authorList>
            <person name="Yamashiro T."/>
            <person name="Shiraishi A."/>
            <person name="Satake H."/>
            <person name="Nakayama K."/>
        </authorList>
    </citation>
    <scope>NUCLEOTIDE SEQUENCE</scope>
</reference>
<feature type="compositionally biased region" description="Basic and acidic residues" evidence="1">
    <location>
        <begin position="56"/>
        <end position="84"/>
    </location>
</feature>
<dbReference type="Proteomes" id="UP001151760">
    <property type="component" value="Unassembled WGS sequence"/>
</dbReference>
<dbReference type="EMBL" id="BQNB010010222">
    <property type="protein sequence ID" value="GJS74318.1"/>
    <property type="molecule type" value="Genomic_DNA"/>
</dbReference>